<dbReference type="PANTHER" id="PTHR32347:SF23">
    <property type="entry name" value="BLL5650 PROTEIN"/>
    <property type="match status" value="1"/>
</dbReference>
<keyword evidence="3" id="KW-0175">Coiled coil</keyword>
<protein>
    <submittedName>
        <fullName evidence="5">Putative efflux pump membrane fusion protein</fullName>
    </submittedName>
</protein>
<accession>A0A1J5JEB2</accession>
<dbReference type="Gene3D" id="2.40.30.170">
    <property type="match status" value="1"/>
</dbReference>
<comment type="similarity">
    <text evidence="2">Belongs to the membrane fusion protein (MFP) (TC 8.A.1) family.</text>
</comment>
<gene>
    <name evidence="5" type="ORF">MOOR_28280</name>
</gene>
<evidence type="ECO:0000259" key="4">
    <source>
        <dbReference type="Pfam" id="PF25954"/>
    </source>
</evidence>
<dbReference type="FunFam" id="2.40.30.170:FF:000010">
    <property type="entry name" value="Efflux RND transporter periplasmic adaptor subunit"/>
    <property type="match status" value="1"/>
</dbReference>
<evidence type="ECO:0000313" key="6">
    <source>
        <dbReference type="Proteomes" id="UP000182743"/>
    </source>
</evidence>
<proteinExistence type="inferred from homology"/>
<name>A0A1J5JEB2_NEOTH</name>
<dbReference type="InterPro" id="IPR058792">
    <property type="entry name" value="Beta-barrel_RND_2"/>
</dbReference>
<dbReference type="Proteomes" id="UP000182743">
    <property type="component" value="Unassembled WGS sequence"/>
</dbReference>
<dbReference type="PRINTS" id="PR01490">
    <property type="entry name" value="RTXTOXIND"/>
</dbReference>
<sequence>MNPGIPIVTLSDPADLWLAIYVPETEIGKVKVGQQAVVTVDSFPGKRFNGRVKEIAGQAEFTPKNIQTKEERVDLVFKVKIALANEEQLLKPGMPADAMVYLDS</sequence>
<comment type="subcellular location">
    <subcellularLocation>
        <location evidence="1">Cell envelope</location>
    </subcellularLocation>
</comment>
<evidence type="ECO:0000256" key="1">
    <source>
        <dbReference type="ARBA" id="ARBA00004196"/>
    </source>
</evidence>
<dbReference type="InterPro" id="IPR050465">
    <property type="entry name" value="UPF0194_transport"/>
</dbReference>
<dbReference type="AlphaFoldDB" id="A0A1J5JEB2"/>
<dbReference type="PANTHER" id="PTHR32347">
    <property type="entry name" value="EFFLUX SYSTEM COMPONENT YKNX-RELATED"/>
    <property type="match status" value="1"/>
</dbReference>
<dbReference type="EMBL" id="MIHH01000060">
    <property type="protein sequence ID" value="OIQ07565.1"/>
    <property type="molecule type" value="Genomic_DNA"/>
</dbReference>
<feature type="domain" description="CusB-like beta-barrel" evidence="4">
    <location>
        <begin position="16"/>
        <end position="98"/>
    </location>
</feature>
<organism evidence="5 6">
    <name type="scientific">Neomoorella thermoacetica</name>
    <name type="common">Clostridium thermoaceticum</name>
    <dbReference type="NCBI Taxonomy" id="1525"/>
    <lineage>
        <taxon>Bacteria</taxon>
        <taxon>Bacillati</taxon>
        <taxon>Bacillota</taxon>
        <taxon>Clostridia</taxon>
        <taxon>Neomoorellales</taxon>
        <taxon>Neomoorellaceae</taxon>
        <taxon>Neomoorella</taxon>
    </lineage>
</organism>
<evidence type="ECO:0000256" key="3">
    <source>
        <dbReference type="ARBA" id="ARBA00023054"/>
    </source>
</evidence>
<comment type="caution">
    <text evidence="5">The sequence shown here is derived from an EMBL/GenBank/DDBJ whole genome shotgun (WGS) entry which is preliminary data.</text>
</comment>
<reference evidence="5 6" key="1">
    <citation type="submission" date="2016-08" db="EMBL/GenBank/DDBJ databases">
        <title>Genome-based comparison of Moorella thermoacetic strains.</title>
        <authorList>
            <person name="Poehlein A."/>
            <person name="Bengelsdorf F.R."/>
            <person name="Esser C."/>
            <person name="Duerre P."/>
            <person name="Daniel R."/>
        </authorList>
    </citation>
    <scope>NUCLEOTIDE SEQUENCE [LARGE SCALE GENOMIC DNA]</scope>
    <source>
        <strain evidence="5 6">DSM 11768</strain>
    </source>
</reference>
<evidence type="ECO:0000256" key="2">
    <source>
        <dbReference type="ARBA" id="ARBA00009477"/>
    </source>
</evidence>
<evidence type="ECO:0000313" key="5">
    <source>
        <dbReference type="EMBL" id="OIQ07565.1"/>
    </source>
</evidence>
<dbReference type="GO" id="GO:0030313">
    <property type="term" value="C:cell envelope"/>
    <property type="evidence" value="ECO:0007669"/>
    <property type="project" value="UniProtKB-SubCell"/>
</dbReference>
<dbReference type="Pfam" id="PF25954">
    <property type="entry name" value="Beta-barrel_RND_2"/>
    <property type="match status" value="1"/>
</dbReference>